<evidence type="ECO:0000313" key="2">
    <source>
        <dbReference type="Proteomes" id="UP000317039"/>
    </source>
</evidence>
<dbReference type="InterPro" id="IPR011051">
    <property type="entry name" value="RmlC_Cupin_sf"/>
</dbReference>
<organism evidence="1 2">
    <name type="scientific">Nocardia otitidiscaviarum</name>
    <dbReference type="NCBI Taxonomy" id="1823"/>
    <lineage>
        <taxon>Bacteria</taxon>
        <taxon>Bacillati</taxon>
        <taxon>Actinomycetota</taxon>
        <taxon>Actinomycetes</taxon>
        <taxon>Mycobacteriales</taxon>
        <taxon>Nocardiaceae</taxon>
        <taxon>Nocardia</taxon>
    </lineage>
</organism>
<dbReference type="SUPFAM" id="SSF51182">
    <property type="entry name" value="RmlC-like cupins"/>
    <property type="match status" value="2"/>
</dbReference>
<dbReference type="KEGG" id="nod:FOH10_15960"/>
<dbReference type="EMBL" id="CP041695">
    <property type="protein sequence ID" value="QDP79979.1"/>
    <property type="molecule type" value="Genomic_DNA"/>
</dbReference>
<accession>A0A516NM62</accession>
<proteinExistence type="predicted"/>
<dbReference type="Pfam" id="PF14499">
    <property type="entry name" value="DUF4437"/>
    <property type="match status" value="1"/>
</dbReference>
<sequence length="297" mass="33499">MRPHVELIDARDLITHIAEFEHATGSAVQRNLSYDEEDGSASLEVTFTSDWSRPAGVHHAETEWYVLSGEVTIGDTVLGPEGYWMAPTGVRTPPISVTAGTEILLFREQGDWRFDLADADRDFVRPDQKLVVLNSAEMPWIDVKDGSPMRFDLGGTPVPGLYIKLLHRDEKTGFYTRLIKAKPGWREEPLAHHPCSEEAYCLDGGFEYNFGTMWPGTYFWRPALIRHGDFTADAQQGCTWIVRSDADLVDWYTDNARVTMSGDATNWGDDYPHSLAPRYIEPVRSRSIGAWADPGYQ</sequence>
<dbReference type="RefSeq" id="WP_143981316.1">
    <property type="nucleotide sequence ID" value="NZ_CP041695.1"/>
</dbReference>
<gene>
    <name evidence="1" type="ORF">FOH10_15960</name>
</gene>
<dbReference type="AlphaFoldDB" id="A0A516NM62"/>
<name>A0A516NM62_9NOCA</name>
<dbReference type="Proteomes" id="UP000317039">
    <property type="component" value="Chromosome"/>
</dbReference>
<dbReference type="GeneID" id="80333872"/>
<dbReference type="Gene3D" id="2.60.120.10">
    <property type="entry name" value="Jelly Rolls"/>
    <property type="match status" value="1"/>
</dbReference>
<reference evidence="1 2" key="1">
    <citation type="submission" date="2019-07" db="EMBL/GenBank/DDBJ databases">
        <title>Complete Genome Sequence and Methylome Analysis of Nocardia otitidis-caviarum NEB252.</title>
        <authorList>
            <person name="Fomenkov A."/>
            <person name="Anton B.P."/>
            <person name="Vincze T."/>
            <person name="Roberts R.J."/>
        </authorList>
    </citation>
    <scope>NUCLEOTIDE SEQUENCE [LARGE SCALE GENOMIC DNA]</scope>
    <source>
        <strain evidence="1 2">NEB252</strain>
    </source>
</reference>
<dbReference type="InterPro" id="IPR014710">
    <property type="entry name" value="RmlC-like_jellyroll"/>
</dbReference>
<evidence type="ECO:0000313" key="1">
    <source>
        <dbReference type="EMBL" id="QDP79979.1"/>
    </source>
</evidence>
<dbReference type="InterPro" id="IPR028013">
    <property type="entry name" value="DUF4437"/>
</dbReference>
<protein>
    <submittedName>
        <fullName evidence="1">DUF4437 domain-containing protein</fullName>
    </submittedName>
</protein>